<feature type="transmembrane region" description="Helical" evidence="1">
    <location>
        <begin position="154"/>
        <end position="174"/>
    </location>
</feature>
<accession>A0A1C9C5B2</accession>
<organism evidence="2 3">
    <name type="scientific">Heterosigma akashiwo virus 01</name>
    <name type="common">HaV01</name>
    <dbReference type="NCBI Taxonomy" id="97195"/>
    <lineage>
        <taxon>Viruses</taxon>
        <taxon>Varidnaviria</taxon>
        <taxon>Bamfordvirae</taxon>
        <taxon>Nucleocytoviricota</taxon>
        <taxon>Megaviricetes</taxon>
        <taxon>Algavirales</taxon>
        <taxon>Phycodnaviridae</taxon>
        <taxon>Raphidovirus</taxon>
        <taxon>Raphidovirus japonicum</taxon>
    </lineage>
</organism>
<reference evidence="2 3" key="1">
    <citation type="submission" date="2016-03" db="EMBL/GenBank/DDBJ databases">
        <title>Genome sequences of a Phycodnavirus, Heterosigma akashiwo virus strain 53.</title>
        <authorList>
            <person name="Ueki S."/>
            <person name="Ogura Y."/>
            <person name="Hayashi T."/>
        </authorList>
    </citation>
    <scope>NUCLEOTIDE SEQUENCE [LARGE SCALE GENOMIC DNA]</scope>
    <source>
        <strain evidence="2">HaV53</strain>
    </source>
</reference>
<dbReference type="KEGG" id="vg:37618529"/>
<keyword evidence="3" id="KW-1185">Reference proteome</keyword>
<name>A0A1C9C5B2_HAV01</name>
<protein>
    <submittedName>
        <fullName evidence="2">Uncharacterized protein</fullName>
    </submittedName>
</protein>
<keyword evidence="1" id="KW-0812">Transmembrane</keyword>
<evidence type="ECO:0000313" key="2">
    <source>
        <dbReference type="EMBL" id="AOM63479.1"/>
    </source>
</evidence>
<organismHost>
    <name type="scientific">Heterosigma akashiwo</name>
    <name type="common">Chromophytic alga</name>
    <name type="synonym">Heterosigma carterae</name>
    <dbReference type="NCBI Taxonomy" id="2829"/>
</organismHost>
<feature type="transmembrane region" description="Helical" evidence="1">
    <location>
        <begin position="80"/>
        <end position="101"/>
    </location>
</feature>
<dbReference type="RefSeq" id="YP_009507545.1">
    <property type="nucleotide sequence ID" value="NC_038553.1"/>
</dbReference>
<feature type="transmembrane region" description="Helical" evidence="1">
    <location>
        <begin position="108"/>
        <end position="129"/>
    </location>
</feature>
<feature type="transmembrane region" description="Helical" evidence="1">
    <location>
        <begin position="26"/>
        <end position="45"/>
    </location>
</feature>
<dbReference type="EMBL" id="KX008963">
    <property type="protein sequence ID" value="AOM63479.1"/>
    <property type="molecule type" value="Genomic_DNA"/>
</dbReference>
<dbReference type="Proteomes" id="UP000232488">
    <property type="component" value="Segment"/>
</dbReference>
<sequence>MNVDKGQTFSNIRTNMKDSFKYKDIIAPKILNTIIAIVINIYIPYDMYKTINILKNTEYINEETGEKIKTFRHEVAFLKFSISLLILSACFSVSVFVTYLLGKANKRLLVLGYFLRILYLFAMLILYLLNLTHSIPWAVKTTGYKGEFDNRTHFGLPGVLIAIALISTTIGYLYPLVGLK</sequence>
<proteinExistence type="predicted"/>
<evidence type="ECO:0000313" key="3">
    <source>
        <dbReference type="Proteomes" id="UP000232488"/>
    </source>
</evidence>
<keyword evidence="1" id="KW-1133">Transmembrane helix</keyword>
<keyword evidence="1" id="KW-0472">Membrane</keyword>
<dbReference type="GeneID" id="37618529"/>
<evidence type="ECO:0000256" key="1">
    <source>
        <dbReference type="SAM" id="Phobius"/>
    </source>
</evidence>
<gene>
    <name evidence="2" type="primary">HaV53_ORF148</name>
</gene>